<evidence type="ECO:0000313" key="3">
    <source>
        <dbReference type="Proteomes" id="UP001332503"/>
    </source>
</evidence>
<dbReference type="Proteomes" id="UP001346800">
    <property type="component" value="Unassembled WGS sequence"/>
</dbReference>
<evidence type="ECO:0008006" key="5">
    <source>
        <dbReference type="Google" id="ProtNLM"/>
    </source>
</evidence>
<evidence type="ECO:0000313" key="2">
    <source>
        <dbReference type="EMBL" id="GMM15659.1"/>
    </source>
</evidence>
<keyword evidence="3" id="KW-1185">Reference proteome</keyword>
<comment type="caution">
    <text evidence="1">The sequence shown here is derived from an EMBL/GenBank/DDBJ whole genome shotgun (WGS) entry which is preliminary data.</text>
</comment>
<dbReference type="EMBL" id="BTFQ01000038">
    <property type="protein sequence ID" value="GMM13828.1"/>
    <property type="molecule type" value="Genomic_DNA"/>
</dbReference>
<reference evidence="1" key="1">
    <citation type="submission" date="2023-06" db="EMBL/GenBank/DDBJ databases">
        <authorList>
            <person name="Tohno M."/>
            <person name="Tanizawa Y."/>
        </authorList>
    </citation>
    <scope>NUCLEOTIDE SEQUENCE</scope>
    <source>
        <strain evidence="2">BF125</strain>
        <strain evidence="1">BF186</strain>
    </source>
</reference>
<sequence length="126" mass="14738">MNTKQIKHFFKCDYPRLALLTTGRCLSESSVKPIKVNISERGGFAYYQNVFALVSTTIAKLENTAVHPYRTLIIERYIKHTRLKDVELLIGYSERTTCIKMNEALLCFANEYNKQADKYNLEFRFQ</sequence>
<organism evidence="1 4">
    <name type="scientific">Lactobacillus amylovorus subsp. animalium</name>
    <dbReference type="NCBI Taxonomy" id="3378536"/>
    <lineage>
        <taxon>Bacteria</taxon>
        <taxon>Bacillati</taxon>
        <taxon>Bacillota</taxon>
        <taxon>Bacilli</taxon>
        <taxon>Lactobacillales</taxon>
        <taxon>Lactobacillaceae</taxon>
        <taxon>Lactobacillus</taxon>
    </lineage>
</organism>
<gene>
    <name evidence="2" type="ORF">LABF125_07920</name>
    <name evidence="1" type="ORF">LABF186_09430</name>
</gene>
<accession>A0ABD0C3F8</accession>
<evidence type="ECO:0000313" key="1">
    <source>
        <dbReference type="EMBL" id="GMM13828.1"/>
    </source>
</evidence>
<protein>
    <recommendedName>
        <fullName evidence="5">ArpU family transcriptional regulator</fullName>
    </recommendedName>
</protein>
<dbReference type="RefSeq" id="WP_338187700.1">
    <property type="nucleotide sequence ID" value="NZ_BTFQ01000038.1"/>
</dbReference>
<dbReference type="EMBL" id="BTFR01000013">
    <property type="protein sequence ID" value="GMM15659.1"/>
    <property type="molecule type" value="Genomic_DNA"/>
</dbReference>
<evidence type="ECO:0000313" key="4">
    <source>
        <dbReference type="Proteomes" id="UP001346800"/>
    </source>
</evidence>
<dbReference type="AlphaFoldDB" id="A0ABD0C3F8"/>
<reference evidence="3 4" key="2">
    <citation type="journal article" date="2024" name="Int. J. Syst. Evol. Microbiol.">
        <title>Proposal of Lactobacillus amylovorus subsp. animalis subsp. nov. and an emended description of Lactobacillus amylovorus.</title>
        <authorList>
            <person name="Yamane K."/>
            <person name="Tanizawa Y."/>
            <person name="Kobayashi H."/>
            <person name="Kamizono T."/>
            <person name="Kojima Y."/>
            <person name="Takagi H."/>
            <person name="Tohno M."/>
        </authorList>
    </citation>
    <scope>NUCLEOTIDE SEQUENCE [LARGE SCALE GENOMIC DNA]</scope>
    <source>
        <strain evidence="2 3">BF125</strain>
        <strain evidence="1 4">BF186</strain>
    </source>
</reference>
<name>A0ABD0C3F8_LACAM</name>
<proteinExistence type="predicted"/>
<dbReference type="Proteomes" id="UP001332503">
    <property type="component" value="Unassembled WGS sequence"/>
</dbReference>